<dbReference type="EMBL" id="JARJCN010000032">
    <property type="protein sequence ID" value="KAJ7086099.1"/>
    <property type="molecule type" value="Genomic_DNA"/>
</dbReference>
<reference evidence="2" key="1">
    <citation type="submission" date="2023-03" db="EMBL/GenBank/DDBJ databases">
        <title>Massive genome expansion in bonnet fungi (Mycena s.s.) driven by repeated elements and novel gene families across ecological guilds.</title>
        <authorList>
            <consortium name="Lawrence Berkeley National Laboratory"/>
            <person name="Harder C.B."/>
            <person name="Miyauchi S."/>
            <person name="Viragh M."/>
            <person name="Kuo A."/>
            <person name="Thoen E."/>
            <person name="Andreopoulos B."/>
            <person name="Lu D."/>
            <person name="Skrede I."/>
            <person name="Drula E."/>
            <person name="Henrissat B."/>
            <person name="Morin E."/>
            <person name="Kohler A."/>
            <person name="Barry K."/>
            <person name="LaButti K."/>
            <person name="Morin E."/>
            <person name="Salamov A."/>
            <person name="Lipzen A."/>
            <person name="Mereny Z."/>
            <person name="Hegedus B."/>
            <person name="Baldrian P."/>
            <person name="Stursova M."/>
            <person name="Weitz H."/>
            <person name="Taylor A."/>
            <person name="Grigoriev I.V."/>
            <person name="Nagy L.G."/>
            <person name="Martin F."/>
            <person name="Kauserud H."/>
        </authorList>
    </citation>
    <scope>NUCLEOTIDE SEQUENCE</scope>
    <source>
        <strain evidence="2">CBHHK173m</strain>
    </source>
</reference>
<proteinExistence type="predicted"/>
<dbReference type="Proteomes" id="UP001222325">
    <property type="component" value="Unassembled WGS sequence"/>
</dbReference>
<evidence type="ECO:0000313" key="2">
    <source>
        <dbReference type="EMBL" id="KAJ7086099.1"/>
    </source>
</evidence>
<evidence type="ECO:0000313" key="3">
    <source>
        <dbReference type="Proteomes" id="UP001222325"/>
    </source>
</evidence>
<keyword evidence="3" id="KW-1185">Reference proteome</keyword>
<protein>
    <submittedName>
        <fullName evidence="2">Uncharacterized protein</fullName>
    </submittedName>
</protein>
<gene>
    <name evidence="2" type="ORF">B0H15DRAFT_845322</name>
</gene>
<accession>A0AAD6U0W6</accession>
<comment type="caution">
    <text evidence="2">The sequence shown here is derived from an EMBL/GenBank/DDBJ whole genome shotgun (WGS) entry which is preliminary data.</text>
</comment>
<organism evidence="2 3">
    <name type="scientific">Mycena belliarum</name>
    <dbReference type="NCBI Taxonomy" id="1033014"/>
    <lineage>
        <taxon>Eukaryota</taxon>
        <taxon>Fungi</taxon>
        <taxon>Dikarya</taxon>
        <taxon>Basidiomycota</taxon>
        <taxon>Agaricomycotina</taxon>
        <taxon>Agaricomycetes</taxon>
        <taxon>Agaricomycetidae</taxon>
        <taxon>Agaricales</taxon>
        <taxon>Marasmiineae</taxon>
        <taxon>Mycenaceae</taxon>
        <taxon>Mycena</taxon>
    </lineage>
</organism>
<dbReference type="AlphaFoldDB" id="A0AAD6U0W6"/>
<sequence>MRRGDSFSRRDFRTTAILISAASSLLKACCQSMSMFPPTPEGLNIMVSVWHLPSLAHHRFQSCTPSRSVILWLSVNSRCIQSCNYFNTQTNLQIARRELSLRSKQSGNRAPDVKPPLSACSTSTAMRSSPLSWWTQDATGRWSAYTRASVVDVGRAGTSAPCST</sequence>
<evidence type="ECO:0000256" key="1">
    <source>
        <dbReference type="SAM" id="MobiDB-lite"/>
    </source>
</evidence>
<name>A0AAD6U0W6_9AGAR</name>
<feature type="region of interest" description="Disordered" evidence="1">
    <location>
        <begin position="103"/>
        <end position="123"/>
    </location>
</feature>